<dbReference type="SMART" id="SM00326">
    <property type="entry name" value="SH3"/>
    <property type="match status" value="1"/>
</dbReference>
<evidence type="ECO:0000259" key="4">
    <source>
        <dbReference type="PROSITE" id="PS50002"/>
    </source>
</evidence>
<dbReference type="Gene3D" id="1.10.287.650">
    <property type="entry name" value="L27 domain"/>
    <property type="match status" value="1"/>
</dbReference>
<evidence type="ECO:0000256" key="2">
    <source>
        <dbReference type="ARBA" id="ARBA00022443"/>
    </source>
</evidence>
<name>A0A8C5BVU4_GADMO</name>
<dbReference type="Proteomes" id="UP000694546">
    <property type="component" value="Chromosome 18"/>
</dbReference>
<dbReference type="Pfam" id="PF00625">
    <property type="entry name" value="Guanylate_kin"/>
    <property type="match status" value="1"/>
</dbReference>
<dbReference type="InterPro" id="IPR036028">
    <property type="entry name" value="SH3-like_dom_sf"/>
</dbReference>
<organism evidence="8 9">
    <name type="scientific">Gadus morhua</name>
    <name type="common">Atlantic cod</name>
    <dbReference type="NCBI Taxonomy" id="8049"/>
    <lineage>
        <taxon>Eukaryota</taxon>
        <taxon>Metazoa</taxon>
        <taxon>Chordata</taxon>
        <taxon>Craniata</taxon>
        <taxon>Vertebrata</taxon>
        <taxon>Euteleostomi</taxon>
        <taxon>Actinopterygii</taxon>
        <taxon>Neopterygii</taxon>
        <taxon>Teleostei</taxon>
        <taxon>Neoteleostei</taxon>
        <taxon>Acanthomorphata</taxon>
        <taxon>Zeiogadaria</taxon>
        <taxon>Gadariae</taxon>
        <taxon>Gadiformes</taxon>
        <taxon>Gadoidei</taxon>
        <taxon>Gadidae</taxon>
        <taxon>Gadus</taxon>
    </lineage>
</organism>
<reference evidence="8" key="1">
    <citation type="submission" date="2025-08" db="UniProtKB">
        <authorList>
            <consortium name="Ensembl"/>
        </authorList>
    </citation>
    <scope>IDENTIFICATION</scope>
</reference>
<dbReference type="InterPro" id="IPR020590">
    <property type="entry name" value="Guanylate_kinase_CS"/>
</dbReference>
<keyword evidence="2 3" id="KW-0728">SH3 domain</keyword>
<evidence type="ECO:0000313" key="9">
    <source>
        <dbReference type="Proteomes" id="UP000694546"/>
    </source>
</evidence>
<dbReference type="Gene3D" id="2.30.30.40">
    <property type="entry name" value="SH3 Domains"/>
    <property type="match status" value="1"/>
</dbReference>
<dbReference type="PROSITE" id="PS00856">
    <property type="entry name" value="GUANYLATE_KINASE_1"/>
    <property type="match status" value="1"/>
</dbReference>
<evidence type="ECO:0000256" key="3">
    <source>
        <dbReference type="PROSITE-ProRule" id="PRU00192"/>
    </source>
</evidence>
<dbReference type="InterPro" id="IPR004172">
    <property type="entry name" value="L27_dom"/>
</dbReference>
<comment type="similarity">
    <text evidence="1">Belongs to the MAGUK family.</text>
</comment>
<dbReference type="GeneTree" id="ENSGT00940000157190"/>
<proteinExistence type="inferred from homology"/>
<dbReference type="Pfam" id="PF02828">
    <property type="entry name" value="L27"/>
    <property type="match status" value="2"/>
</dbReference>
<dbReference type="SUPFAM" id="SSF50156">
    <property type="entry name" value="PDZ domain-like"/>
    <property type="match status" value="1"/>
</dbReference>
<dbReference type="InterPro" id="IPR027417">
    <property type="entry name" value="P-loop_NTPase"/>
</dbReference>
<feature type="domain" description="PDZ" evidence="6">
    <location>
        <begin position="137"/>
        <end position="218"/>
    </location>
</feature>
<dbReference type="SMART" id="SM00072">
    <property type="entry name" value="GuKc"/>
    <property type="match status" value="1"/>
</dbReference>
<dbReference type="SMART" id="SM00569">
    <property type="entry name" value="L27"/>
    <property type="match status" value="2"/>
</dbReference>
<dbReference type="InterPro" id="IPR050716">
    <property type="entry name" value="MAGUK"/>
</dbReference>
<feature type="domain" description="SH3" evidence="4">
    <location>
        <begin position="226"/>
        <end position="296"/>
    </location>
</feature>
<sequence>MPVGSACTGLHETLALLTSQLHPDANPDQDLLFLQDVFSERSIAYLMKIHGKLKLYEKQSPVPVLHNASCLVEDLADELHCGPMESDERELLYLLNTPHLKAVLAAHDTVAQKSFDPVLPPLPEDLEEELEEESVKIVRLVKNKEPLGATIRRDEVTGAVIVARIMRGGAADRSGLVHVGDELREVNGNLIIHKRPDEISQILSQSQGSITLKIIPATAEEDKLKESRVYLRALFDYTPFEDKATPCQEAGLPFRRGDVLQVVSQDDAIWWQAKKVGDPSLRAALVPSAQFQERSFRLKRDRQGGSPVDPRSPDAHTDFLIYEEVTRYQPRRGERARLIVLIGPTVPGGGASATRNVYFLLFPGVCTASADTTRARKSQEREGVEYHFITKAAFELDVQNNKFIEFGEYKDNLYGTSLESIRSVLDRSKVCLVDVHALKSLRTAEFRPYVVFVRPRVPSSHCRRLGSTSSLSTTITEEDLEEMRQSAEQMDDLHGHWVDYVLVKEEPAGALLELQGLLERVTTEPHWVPVSWVRT</sequence>
<dbReference type="Pfam" id="PF00595">
    <property type="entry name" value="PDZ"/>
    <property type="match status" value="1"/>
</dbReference>
<dbReference type="InterPro" id="IPR036034">
    <property type="entry name" value="PDZ_sf"/>
</dbReference>
<dbReference type="PROSITE" id="PS51022">
    <property type="entry name" value="L27"/>
    <property type="match status" value="1"/>
</dbReference>
<dbReference type="Gene3D" id="3.40.50.300">
    <property type="entry name" value="P-loop containing nucleotide triphosphate hydrolases"/>
    <property type="match status" value="1"/>
</dbReference>
<dbReference type="PROSITE" id="PS50106">
    <property type="entry name" value="PDZ"/>
    <property type="match status" value="1"/>
</dbReference>
<dbReference type="PANTHER" id="PTHR23122">
    <property type="entry name" value="MEMBRANE-ASSOCIATED GUANYLATE KINASE MAGUK"/>
    <property type="match status" value="1"/>
</dbReference>
<reference evidence="8" key="2">
    <citation type="submission" date="2025-09" db="UniProtKB">
        <authorList>
            <consortium name="Ensembl"/>
        </authorList>
    </citation>
    <scope>IDENTIFICATION</scope>
</reference>
<dbReference type="InterPro" id="IPR008144">
    <property type="entry name" value="Guanylate_kin-like_dom"/>
</dbReference>
<dbReference type="InterPro" id="IPR008145">
    <property type="entry name" value="GK/Ca_channel_bsu"/>
</dbReference>
<protein>
    <submittedName>
        <fullName evidence="8">MAGUK p55 scaffold protein 3b</fullName>
    </submittedName>
</protein>
<feature type="domain" description="Guanylate kinase-like" evidence="5">
    <location>
        <begin position="336"/>
        <end position="519"/>
    </location>
</feature>
<dbReference type="SUPFAM" id="SSF50044">
    <property type="entry name" value="SH3-domain"/>
    <property type="match status" value="1"/>
</dbReference>
<evidence type="ECO:0000256" key="1">
    <source>
        <dbReference type="ARBA" id="ARBA00007014"/>
    </source>
</evidence>
<evidence type="ECO:0000259" key="6">
    <source>
        <dbReference type="PROSITE" id="PS50106"/>
    </source>
</evidence>
<dbReference type="SUPFAM" id="SSF101288">
    <property type="entry name" value="L27 domain"/>
    <property type="match status" value="1"/>
</dbReference>
<dbReference type="InterPro" id="IPR001478">
    <property type="entry name" value="PDZ"/>
</dbReference>
<dbReference type="PROSITE" id="PS50052">
    <property type="entry name" value="GUANYLATE_KINASE_2"/>
    <property type="match status" value="1"/>
</dbReference>
<dbReference type="AlphaFoldDB" id="A0A8C5BVU4"/>
<dbReference type="FunFam" id="3.30.63.10:FF:000002">
    <property type="entry name" value="Guanylate kinase 1"/>
    <property type="match status" value="1"/>
</dbReference>
<keyword evidence="9" id="KW-1185">Reference proteome</keyword>
<dbReference type="InterPro" id="IPR036892">
    <property type="entry name" value="L27_dom_sf"/>
</dbReference>
<dbReference type="CDD" id="cd06799">
    <property type="entry name" value="PDZ_MPP3-MPP4-MPP7-like"/>
    <property type="match status" value="1"/>
</dbReference>
<dbReference type="PROSITE" id="PS50002">
    <property type="entry name" value="SH3"/>
    <property type="match status" value="1"/>
</dbReference>
<dbReference type="SMART" id="SM00228">
    <property type="entry name" value="PDZ"/>
    <property type="match status" value="1"/>
</dbReference>
<dbReference type="InterPro" id="IPR001452">
    <property type="entry name" value="SH3_domain"/>
</dbReference>
<dbReference type="SUPFAM" id="SSF52540">
    <property type="entry name" value="P-loop containing nucleoside triphosphate hydrolases"/>
    <property type="match status" value="1"/>
</dbReference>
<accession>A0A8C5BVU4</accession>
<evidence type="ECO:0000259" key="5">
    <source>
        <dbReference type="PROSITE" id="PS50052"/>
    </source>
</evidence>
<gene>
    <name evidence="8" type="primary">LOC115531471</name>
</gene>
<evidence type="ECO:0000259" key="7">
    <source>
        <dbReference type="PROSITE" id="PS51022"/>
    </source>
</evidence>
<dbReference type="Ensembl" id="ENSGMOT00000053959.1">
    <property type="protein sequence ID" value="ENSGMOP00000051826.1"/>
    <property type="gene ID" value="ENSGMOG00000017660.2"/>
</dbReference>
<evidence type="ECO:0000313" key="8">
    <source>
        <dbReference type="Ensembl" id="ENSGMOP00000051826.1"/>
    </source>
</evidence>
<feature type="domain" description="L27" evidence="7">
    <location>
        <begin position="61"/>
        <end position="118"/>
    </location>
</feature>
<dbReference type="InterPro" id="IPR014775">
    <property type="entry name" value="L27_C"/>
</dbReference>
<dbReference type="Gene3D" id="2.30.42.10">
    <property type="match status" value="1"/>
</dbReference>